<evidence type="ECO:0000256" key="3">
    <source>
        <dbReference type="ARBA" id="ARBA00023014"/>
    </source>
</evidence>
<dbReference type="AlphaFoldDB" id="A0A1W2C6P0"/>
<dbReference type="InterPro" id="IPR019546">
    <property type="entry name" value="TAT_signal_bac_arc"/>
</dbReference>
<dbReference type="EMBL" id="FWXY01000011">
    <property type="protein sequence ID" value="SMC80917.1"/>
    <property type="molecule type" value="Genomic_DNA"/>
</dbReference>
<dbReference type="RefSeq" id="WP_084069402.1">
    <property type="nucleotide sequence ID" value="NZ_FWXY01000011.1"/>
</dbReference>
<keyword evidence="3" id="KW-0411">Iron-sulfur</keyword>
<keyword evidence="3" id="KW-0479">Metal-binding</keyword>
<accession>A0A1W2C6P0</accession>
<gene>
    <name evidence="4" type="ORF">SAMN02746065_1115</name>
</gene>
<sequence>MTEKKNRREFIKTTAATTVGVIGGIGLISSKALAGTTIKTINANAKSVDMKNVKMLKRGGERRMVMPDGSLKTRKQILRQLGFNPNTPPDAWLAGCGGGCGSNASGLDMRARERLMKRGFKFQGNELIGVPMK</sequence>
<evidence type="ECO:0000256" key="1">
    <source>
        <dbReference type="ARBA" id="ARBA00004196"/>
    </source>
</evidence>
<evidence type="ECO:0000256" key="2">
    <source>
        <dbReference type="ARBA" id="ARBA00011771"/>
    </source>
</evidence>
<dbReference type="GO" id="GO:0051536">
    <property type="term" value="F:iron-sulfur cluster binding"/>
    <property type="evidence" value="ECO:0007669"/>
    <property type="project" value="UniProtKB-KW"/>
</dbReference>
<evidence type="ECO:0000313" key="4">
    <source>
        <dbReference type="EMBL" id="SMC80917.1"/>
    </source>
</evidence>
<keyword evidence="3" id="KW-0408">Iron</keyword>
<dbReference type="InterPro" id="IPR006311">
    <property type="entry name" value="TAT_signal"/>
</dbReference>
<reference evidence="4 5" key="1">
    <citation type="submission" date="2017-04" db="EMBL/GenBank/DDBJ databases">
        <authorList>
            <person name="Afonso C.L."/>
            <person name="Miller P.J."/>
            <person name="Scott M.A."/>
            <person name="Spackman E."/>
            <person name="Goraichik I."/>
            <person name="Dimitrov K.M."/>
            <person name="Suarez D.L."/>
            <person name="Swayne D.E."/>
        </authorList>
    </citation>
    <scope>NUCLEOTIDE SEQUENCE [LARGE SCALE GENOMIC DNA]</scope>
    <source>
        <strain evidence="4 5">DSM 3385</strain>
    </source>
</reference>
<organism evidence="4 5">
    <name type="scientific">Desulfocicer vacuolatum DSM 3385</name>
    <dbReference type="NCBI Taxonomy" id="1121400"/>
    <lineage>
        <taxon>Bacteria</taxon>
        <taxon>Pseudomonadati</taxon>
        <taxon>Thermodesulfobacteriota</taxon>
        <taxon>Desulfobacteria</taxon>
        <taxon>Desulfobacterales</taxon>
        <taxon>Desulfobacteraceae</taxon>
        <taxon>Desulfocicer</taxon>
    </lineage>
</organism>
<comment type="subunit">
    <text evidence="2">Heterodimer of a large and a small subunit.</text>
</comment>
<evidence type="ECO:0000313" key="5">
    <source>
        <dbReference type="Proteomes" id="UP000192418"/>
    </source>
</evidence>
<dbReference type="NCBIfam" id="TIGR01409">
    <property type="entry name" value="TAT_signal_seq"/>
    <property type="match status" value="1"/>
</dbReference>
<dbReference type="Proteomes" id="UP000192418">
    <property type="component" value="Unassembled WGS sequence"/>
</dbReference>
<dbReference type="GO" id="GO:0030313">
    <property type="term" value="C:cell envelope"/>
    <property type="evidence" value="ECO:0007669"/>
    <property type="project" value="UniProtKB-SubCell"/>
</dbReference>
<dbReference type="STRING" id="1121400.SAMN02746065_1115"/>
<proteinExistence type="predicted"/>
<dbReference type="PROSITE" id="PS51318">
    <property type="entry name" value="TAT"/>
    <property type="match status" value="1"/>
</dbReference>
<keyword evidence="5" id="KW-1185">Reference proteome</keyword>
<name>A0A1W2C6P0_9BACT</name>
<comment type="subcellular location">
    <subcellularLocation>
        <location evidence="1">Cell envelope</location>
    </subcellularLocation>
</comment>
<protein>
    <submittedName>
        <fullName evidence="4">Tat (Twin-arginine translocation) pathway signal sequence</fullName>
    </submittedName>
</protein>